<feature type="region of interest" description="Disordered" evidence="1">
    <location>
        <begin position="25"/>
        <end position="44"/>
    </location>
</feature>
<feature type="compositionally biased region" description="Low complexity" evidence="1">
    <location>
        <begin position="29"/>
        <end position="43"/>
    </location>
</feature>
<evidence type="ECO:0000313" key="3">
    <source>
        <dbReference type="EMBL" id="KAK9892490.1"/>
    </source>
</evidence>
<dbReference type="EMBL" id="JARQZJ010000135">
    <property type="protein sequence ID" value="KAK9892490.1"/>
    <property type="molecule type" value="Genomic_DNA"/>
</dbReference>
<accession>A0AAW1VIR9</accession>
<evidence type="ECO:0000256" key="2">
    <source>
        <dbReference type="SAM" id="SignalP"/>
    </source>
</evidence>
<sequence>MKSFSLFVFALFLTVCGWANCHPPSDNQKPTTGKPKPTAATPPRVSLPHVTLPQVTIPHISLPSLTPTRVTVPQGSPPTLPTPIDILLPFKGLLPILPILGSFFQALGTVWKNLVNGVQEILARFFGLIFYGFTGTPAIFECIAQKSIVPQIASFVDYLIQKLVSIFVPLVELPKVLLKQRS</sequence>
<organism evidence="3 4">
    <name type="scientific">Henosepilachna vigintioctopunctata</name>
    <dbReference type="NCBI Taxonomy" id="420089"/>
    <lineage>
        <taxon>Eukaryota</taxon>
        <taxon>Metazoa</taxon>
        <taxon>Ecdysozoa</taxon>
        <taxon>Arthropoda</taxon>
        <taxon>Hexapoda</taxon>
        <taxon>Insecta</taxon>
        <taxon>Pterygota</taxon>
        <taxon>Neoptera</taxon>
        <taxon>Endopterygota</taxon>
        <taxon>Coleoptera</taxon>
        <taxon>Polyphaga</taxon>
        <taxon>Cucujiformia</taxon>
        <taxon>Coccinelloidea</taxon>
        <taxon>Coccinellidae</taxon>
        <taxon>Epilachninae</taxon>
        <taxon>Epilachnini</taxon>
        <taxon>Henosepilachna</taxon>
    </lineage>
</organism>
<evidence type="ECO:0000256" key="1">
    <source>
        <dbReference type="SAM" id="MobiDB-lite"/>
    </source>
</evidence>
<feature type="chain" id="PRO_5043721682" evidence="2">
    <location>
        <begin position="22"/>
        <end position="182"/>
    </location>
</feature>
<feature type="signal peptide" evidence="2">
    <location>
        <begin position="1"/>
        <end position="21"/>
    </location>
</feature>
<protein>
    <submittedName>
        <fullName evidence="3">Uncharacterized protein</fullName>
    </submittedName>
</protein>
<dbReference type="AlphaFoldDB" id="A0AAW1VIR9"/>
<name>A0AAW1VIR9_9CUCU</name>
<gene>
    <name evidence="3" type="ORF">WA026_020480</name>
</gene>
<comment type="caution">
    <text evidence="3">The sequence shown here is derived from an EMBL/GenBank/DDBJ whole genome shotgun (WGS) entry which is preliminary data.</text>
</comment>
<proteinExistence type="predicted"/>
<keyword evidence="2" id="KW-0732">Signal</keyword>
<evidence type="ECO:0000313" key="4">
    <source>
        <dbReference type="Proteomes" id="UP001431783"/>
    </source>
</evidence>
<reference evidence="3 4" key="1">
    <citation type="submission" date="2023-03" db="EMBL/GenBank/DDBJ databases">
        <title>Genome insight into feeding habits of ladybird beetles.</title>
        <authorList>
            <person name="Li H.-S."/>
            <person name="Huang Y.-H."/>
            <person name="Pang H."/>
        </authorList>
    </citation>
    <scope>NUCLEOTIDE SEQUENCE [LARGE SCALE GENOMIC DNA]</scope>
    <source>
        <strain evidence="3">SYSU_2023b</strain>
        <tissue evidence="3">Whole body</tissue>
    </source>
</reference>
<keyword evidence="4" id="KW-1185">Reference proteome</keyword>
<dbReference type="Proteomes" id="UP001431783">
    <property type="component" value="Unassembled WGS sequence"/>
</dbReference>